<dbReference type="OrthoDB" id="21611at10239"/>
<dbReference type="Proteomes" id="UP000203182">
    <property type="component" value="Segment"/>
</dbReference>
<protein>
    <submittedName>
        <fullName evidence="1">MazG-like nucleotide pyrophosphohydrolase</fullName>
    </submittedName>
</protein>
<dbReference type="GeneID" id="28801405"/>
<proteinExistence type="predicted"/>
<accession>A0A160DDI4</accession>
<reference evidence="2" key="1">
    <citation type="submission" date="2016-03" db="EMBL/GenBank/DDBJ databases">
        <authorList>
            <person name="Ploux O."/>
        </authorList>
    </citation>
    <scope>NUCLEOTIDE SEQUENCE [LARGE SCALE GENOMIC DNA]</scope>
</reference>
<dbReference type="RefSeq" id="YP_009273439.1">
    <property type="nucleotide sequence ID" value="NC_030905.1"/>
</dbReference>
<name>A0A160DDI4_9CAUD</name>
<keyword evidence="1" id="KW-0378">Hydrolase</keyword>
<evidence type="ECO:0000313" key="2">
    <source>
        <dbReference type="Proteomes" id="UP000203182"/>
    </source>
</evidence>
<dbReference type="EMBL" id="KU998240">
    <property type="protein sequence ID" value="ANA85820.1"/>
    <property type="molecule type" value="Genomic_DNA"/>
</dbReference>
<keyword evidence="2" id="KW-1185">Reference proteome</keyword>
<gene>
    <name evidence="1" type="primary">49</name>
    <name evidence="1" type="ORF">PBI_WOES_49</name>
</gene>
<dbReference type="KEGG" id="vg:28801405"/>
<evidence type="ECO:0000313" key="1">
    <source>
        <dbReference type="EMBL" id="ANA85820.1"/>
    </source>
</evidence>
<sequence length="167" mass="18623">MTYPSEQQAAPFIGGASIQHMYNHKTGELTTEGETLIAQALDLIQAACWTNAEAHGFHEEGGARNFGQITALLHSEISEAFESWRANEPPLWFNDKKGGGYHPDPYNEDGSIRKPEGVFAEFADEIIRLGDNAEELQRNGVHASLAESFIFKFRYNLSRPFKHGKIA</sequence>
<dbReference type="GO" id="GO:0016787">
    <property type="term" value="F:hydrolase activity"/>
    <property type="evidence" value="ECO:0007669"/>
    <property type="project" value="UniProtKB-KW"/>
</dbReference>
<organism evidence="1 2">
    <name type="scientific">Gordonia phage Woes</name>
    <dbReference type="NCBI Taxonomy" id="1838084"/>
    <lineage>
        <taxon>Viruses</taxon>
        <taxon>Duplodnaviria</taxon>
        <taxon>Heunggongvirae</taxon>
        <taxon>Uroviricota</taxon>
        <taxon>Caudoviricetes</taxon>
        <taxon>Woesvirus</taxon>
        <taxon>Woesvirus woes</taxon>
    </lineage>
</organism>